<sequence length="219" mass="26359">MRLHGDRGRSSDFLEEDEELKTPRAYLSLPPPHPPYVRCSSLSPNHHVVYMEPTKDWNPAWHYSLVGKSLPAKTILKCVFDFRNLEQNILQCRMLQPEDEEADRLTWLYREWVRSVICLRLTKRWLEMDEKTRTDEIAFVATRVEELEMEPWEYLATWLASYRTWMKQEHELLSNAIRTDPKRRRAGERPTVHQLRLGAQLEERKHRSQLWHMLHDEDI</sequence>
<protein>
    <submittedName>
        <fullName evidence="1">Uncharacterized protein</fullName>
    </submittedName>
</protein>
<evidence type="ECO:0000313" key="2">
    <source>
        <dbReference type="Proteomes" id="UP000800094"/>
    </source>
</evidence>
<dbReference type="EMBL" id="ML987197">
    <property type="protein sequence ID" value="KAF2247094.1"/>
    <property type="molecule type" value="Genomic_DNA"/>
</dbReference>
<organism evidence="1 2">
    <name type="scientific">Trematosphaeria pertusa</name>
    <dbReference type="NCBI Taxonomy" id="390896"/>
    <lineage>
        <taxon>Eukaryota</taxon>
        <taxon>Fungi</taxon>
        <taxon>Dikarya</taxon>
        <taxon>Ascomycota</taxon>
        <taxon>Pezizomycotina</taxon>
        <taxon>Dothideomycetes</taxon>
        <taxon>Pleosporomycetidae</taxon>
        <taxon>Pleosporales</taxon>
        <taxon>Massarineae</taxon>
        <taxon>Trematosphaeriaceae</taxon>
        <taxon>Trematosphaeria</taxon>
    </lineage>
</organism>
<name>A0A6A6I946_9PLEO</name>
<dbReference type="AlphaFoldDB" id="A0A6A6I946"/>
<evidence type="ECO:0000313" key="1">
    <source>
        <dbReference type="EMBL" id="KAF2247094.1"/>
    </source>
</evidence>
<dbReference type="RefSeq" id="XP_033682098.1">
    <property type="nucleotide sequence ID" value="XM_033832129.1"/>
</dbReference>
<accession>A0A6A6I946</accession>
<reference evidence="1" key="1">
    <citation type="journal article" date="2020" name="Stud. Mycol.">
        <title>101 Dothideomycetes genomes: a test case for predicting lifestyles and emergence of pathogens.</title>
        <authorList>
            <person name="Haridas S."/>
            <person name="Albert R."/>
            <person name="Binder M."/>
            <person name="Bloem J."/>
            <person name="Labutti K."/>
            <person name="Salamov A."/>
            <person name="Andreopoulos B."/>
            <person name="Baker S."/>
            <person name="Barry K."/>
            <person name="Bills G."/>
            <person name="Bluhm B."/>
            <person name="Cannon C."/>
            <person name="Castanera R."/>
            <person name="Culley D."/>
            <person name="Daum C."/>
            <person name="Ezra D."/>
            <person name="Gonzalez J."/>
            <person name="Henrissat B."/>
            <person name="Kuo A."/>
            <person name="Liang C."/>
            <person name="Lipzen A."/>
            <person name="Lutzoni F."/>
            <person name="Magnuson J."/>
            <person name="Mondo S."/>
            <person name="Nolan M."/>
            <person name="Ohm R."/>
            <person name="Pangilinan J."/>
            <person name="Park H.-J."/>
            <person name="Ramirez L."/>
            <person name="Alfaro M."/>
            <person name="Sun H."/>
            <person name="Tritt A."/>
            <person name="Yoshinaga Y."/>
            <person name="Zwiers L.-H."/>
            <person name="Turgeon B."/>
            <person name="Goodwin S."/>
            <person name="Spatafora J."/>
            <person name="Crous P."/>
            <person name="Grigoriev I."/>
        </authorList>
    </citation>
    <scope>NUCLEOTIDE SEQUENCE</scope>
    <source>
        <strain evidence="1">CBS 122368</strain>
    </source>
</reference>
<keyword evidence="2" id="KW-1185">Reference proteome</keyword>
<dbReference type="GeneID" id="54585459"/>
<dbReference type="Proteomes" id="UP000800094">
    <property type="component" value="Unassembled WGS sequence"/>
</dbReference>
<gene>
    <name evidence="1" type="ORF">BU26DRAFT_551951</name>
</gene>
<proteinExistence type="predicted"/>